<proteinExistence type="predicted"/>
<name>A0A1H8DGV0_9SPHN</name>
<dbReference type="AlphaFoldDB" id="A0A1H8DGV0"/>
<evidence type="ECO:0000313" key="2">
    <source>
        <dbReference type="Proteomes" id="UP000199206"/>
    </source>
</evidence>
<dbReference type="EMBL" id="FOCF01000004">
    <property type="protein sequence ID" value="SEN06395.1"/>
    <property type="molecule type" value="Genomic_DNA"/>
</dbReference>
<dbReference type="Proteomes" id="UP000199206">
    <property type="component" value="Unassembled WGS sequence"/>
</dbReference>
<keyword evidence="2" id="KW-1185">Reference proteome</keyword>
<accession>A0A1H8DGV0</accession>
<gene>
    <name evidence="1" type="ORF">SAMN05192583_1920</name>
</gene>
<protein>
    <submittedName>
        <fullName evidence="1">Uncharacterized protein</fullName>
    </submittedName>
</protein>
<evidence type="ECO:0000313" key="1">
    <source>
        <dbReference type="EMBL" id="SEN06395.1"/>
    </source>
</evidence>
<sequence>MCIRWPLHSGERQMKLPADEVRAKAYRKVPDEFGGLFRIIPLSDATFVEAKESLSRLTEEEIIDAFVWTNDCTFRGVDVLSLLRGEKIAGNPPRTHRDDWDEAGQIAGSLSEVRQIADTGILRPDRYRDPLFRSAITSVLIHLKDLLYKARVAGMPTTISDERGDTNLLDVIPSARDAACHVTSKKVQVGPSRVRYGISRGPDAGAMIDGVQLGCPFPDEVAVFFGPNRVYLNRDILTAYHHLRDYYGDDGLASDSTKA</sequence>
<organism evidence="1 2">
    <name type="scientific">Sphingomonas gellani</name>
    <dbReference type="NCBI Taxonomy" id="1166340"/>
    <lineage>
        <taxon>Bacteria</taxon>
        <taxon>Pseudomonadati</taxon>
        <taxon>Pseudomonadota</taxon>
        <taxon>Alphaproteobacteria</taxon>
        <taxon>Sphingomonadales</taxon>
        <taxon>Sphingomonadaceae</taxon>
        <taxon>Sphingomonas</taxon>
    </lineage>
</organism>
<reference evidence="2" key="1">
    <citation type="submission" date="2016-10" db="EMBL/GenBank/DDBJ databases">
        <authorList>
            <person name="Varghese N."/>
            <person name="Submissions S."/>
        </authorList>
    </citation>
    <scope>NUCLEOTIDE SEQUENCE [LARGE SCALE GENOMIC DNA]</scope>
    <source>
        <strain evidence="2">S6-262</strain>
    </source>
</reference>